<dbReference type="KEGG" id="nsm:JO391_06090"/>
<dbReference type="Pfam" id="PF00353">
    <property type="entry name" value="HemolysinCabind"/>
    <property type="match status" value="3"/>
</dbReference>
<evidence type="ECO:0000313" key="2">
    <source>
        <dbReference type="EMBL" id="QYZ71077.1"/>
    </source>
</evidence>
<dbReference type="InterPro" id="IPR001343">
    <property type="entry name" value="Hemolysn_Ca-bd"/>
</dbReference>
<dbReference type="PRINTS" id="PR00313">
    <property type="entry name" value="CABNDNGRPT"/>
</dbReference>
<accession>A0A8G0ZY05</accession>
<dbReference type="EMBL" id="CP069370">
    <property type="protein sequence ID" value="QYZ71077.1"/>
    <property type="molecule type" value="Genomic_DNA"/>
</dbReference>
<dbReference type="AlphaFoldDB" id="A0A8G0ZY05"/>
<dbReference type="Gene3D" id="2.150.10.10">
    <property type="entry name" value="Serralysin-like metalloprotease, C-terminal"/>
    <property type="match status" value="1"/>
</dbReference>
<name>A0A8G0ZY05_9RHOB</name>
<dbReference type="InterPro" id="IPR011049">
    <property type="entry name" value="Serralysin-like_metalloprot_C"/>
</dbReference>
<proteinExistence type="predicted"/>
<gene>
    <name evidence="2" type="ORF">JO391_06090</name>
</gene>
<dbReference type="Proteomes" id="UP000826300">
    <property type="component" value="Chromosome"/>
</dbReference>
<evidence type="ECO:0000313" key="3">
    <source>
        <dbReference type="Proteomes" id="UP000826300"/>
    </source>
</evidence>
<evidence type="ECO:0000256" key="1">
    <source>
        <dbReference type="SAM" id="MobiDB-lite"/>
    </source>
</evidence>
<dbReference type="GO" id="GO:0005509">
    <property type="term" value="F:calcium ion binding"/>
    <property type="evidence" value="ECO:0007669"/>
    <property type="project" value="InterPro"/>
</dbReference>
<keyword evidence="3" id="KW-1185">Reference proteome</keyword>
<feature type="region of interest" description="Disordered" evidence="1">
    <location>
        <begin position="205"/>
        <end position="226"/>
    </location>
</feature>
<dbReference type="SUPFAM" id="SSF51120">
    <property type="entry name" value="beta-Roll"/>
    <property type="match status" value="1"/>
</dbReference>
<evidence type="ECO:0008006" key="4">
    <source>
        <dbReference type="Google" id="ProtNLM"/>
    </source>
</evidence>
<sequence length="421" mass="42252">MTMHAYNSTILFAGPLVLDLFDGLVIGTDGFVYGQHDLFSGTTDGQHNIFIAGTAATSTWAFLLGDFGHEMIGSTITLTATGVVRGFVGVDYIGAGLELGNAGTISGDLAAIRLEGGSASVGNLLVNSGTIIGGQAIDAFASTLSATTIINSGLIRGTLGTAISLAGTDTDDAVVNSGRIIGHVELGGGEDSYDGRGGEVMGTVRGGDGNDRFRPGAGEDSFDGGSGSDLLDFRTGDGAVELALDGSWDSTGWAEGDTYTGFERVIGTTQADRIGGNSAANILNGGAGADQLFGQAGADTLIGGGGIDILSGGAGNDSFQFNRLAECGDLLADFSSAAAGNNDRFLISADFGGGLAAGSLAAGLFVSRADNLAQDGNDRFIFRTADRTLWFDADGTGTGAGVLVASLQAGATMTAADIVIF</sequence>
<protein>
    <recommendedName>
        <fullName evidence="4">Calcium-binding protein</fullName>
    </recommendedName>
</protein>
<dbReference type="InterPro" id="IPR018511">
    <property type="entry name" value="Hemolysin-typ_Ca-bd_CS"/>
</dbReference>
<organism evidence="2 3">
    <name type="scientific">Neotabrizicola shimadae</name>
    <dbReference type="NCBI Taxonomy" id="2807096"/>
    <lineage>
        <taxon>Bacteria</taxon>
        <taxon>Pseudomonadati</taxon>
        <taxon>Pseudomonadota</taxon>
        <taxon>Alphaproteobacteria</taxon>
        <taxon>Rhodobacterales</taxon>
        <taxon>Paracoccaceae</taxon>
        <taxon>Neotabrizicola</taxon>
    </lineage>
</organism>
<dbReference type="RefSeq" id="WP_220663385.1">
    <property type="nucleotide sequence ID" value="NZ_CP069370.1"/>
</dbReference>
<reference evidence="2" key="1">
    <citation type="submission" date="2021-02" db="EMBL/GenBank/DDBJ databases">
        <title>Rhodobacter shimadae sp. nov., an aerobic anoxygenic phototrophic bacterium isolated from a hot spring.</title>
        <authorList>
            <person name="Muramatsu S."/>
            <person name="Haruta S."/>
            <person name="Hirose S."/>
            <person name="Hanada S."/>
        </authorList>
    </citation>
    <scope>NUCLEOTIDE SEQUENCE</scope>
    <source>
        <strain evidence="2">N10</strain>
    </source>
</reference>
<dbReference type="PROSITE" id="PS00330">
    <property type="entry name" value="HEMOLYSIN_CALCIUM"/>
    <property type="match status" value="2"/>
</dbReference>